<evidence type="ECO:0000256" key="8">
    <source>
        <dbReference type="ARBA" id="ARBA00022734"/>
    </source>
</evidence>
<evidence type="ECO:0000256" key="12">
    <source>
        <dbReference type="ARBA" id="ARBA00022989"/>
    </source>
</evidence>
<dbReference type="GO" id="GO:0030246">
    <property type="term" value="F:carbohydrate binding"/>
    <property type="evidence" value="ECO:0007669"/>
    <property type="project" value="UniProtKB-KW"/>
</dbReference>
<dbReference type="InterPro" id="IPR001220">
    <property type="entry name" value="Legume_lectin_dom"/>
</dbReference>
<evidence type="ECO:0000256" key="1">
    <source>
        <dbReference type="ARBA" id="ARBA00004479"/>
    </source>
</evidence>
<comment type="similarity">
    <text evidence="3">In the C-terminal section; belongs to the protein kinase superfamily. Ser/Thr protein kinase family.</text>
</comment>
<evidence type="ECO:0000256" key="13">
    <source>
        <dbReference type="ARBA" id="ARBA00023136"/>
    </source>
</evidence>
<evidence type="ECO:0000256" key="10">
    <source>
        <dbReference type="ARBA" id="ARBA00022777"/>
    </source>
</evidence>
<keyword evidence="11 15" id="KW-0067">ATP-binding</keyword>
<dbReference type="CDD" id="cd06899">
    <property type="entry name" value="lectin_legume_LecRK_Arcelin_ConA"/>
    <property type="match status" value="1"/>
</dbReference>
<dbReference type="GO" id="GO:0004672">
    <property type="term" value="F:protein kinase activity"/>
    <property type="evidence" value="ECO:0007669"/>
    <property type="project" value="InterPro"/>
</dbReference>
<comment type="similarity">
    <text evidence="2">In the N-terminal section; belongs to the leguminous lectin family.</text>
</comment>
<feature type="binding site" evidence="15">
    <location>
        <position position="383"/>
    </location>
    <ligand>
        <name>ATP</name>
        <dbReference type="ChEBI" id="CHEBI:30616"/>
    </ligand>
</feature>
<evidence type="ECO:0000256" key="11">
    <source>
        <dbReference type="ARBA" id="ARBA00022840"/>
    </source>
</evidence>
<evidence type="ECO:0000256" key="15">
    <source>
        <dbReference type="PROSITE-ProRule" id="PRU10141"/>
    </source>
</evidence>
<dbReference type="GO" id="GO:0005524">
    <property type="term" value="F:ATP binding"/>
    <property type="evidence" value="ECO:0007669"/>
    <property type="project" value="UniProtKB-UniRule"/>
</dbReference>
<dbReference type="SUPFAM" id="SSF49899">
    <property type="entry name" value="Concanavalin A-like lectins/glucanases"/>
    <property type="match status" value="1"/>
</dbReference>
<keyword evidence="4" id="KW-0723">Serine/threonine-protein kinase</keyword>
<dbReference type="SUPFAM" id="SSF56112">
    <property type="entry name" value="Protein kinase-like (PK-like)"/>
    <property type="match status" value="1"/>
</dbReference>
<dbReference type="AlphaFoldDB" id="A0AAV3Q607"/>
<evidence type="ECO:0000313" key="19">
    <source>
        <dbReference type="Proteomes" id="UP001454036"/>
    </source>
</evidence>
<dbReference type="InterPro" id="IPR013320">
    <property type="entry name" value="ConA-like_dom_sf"/>
</dbReference>
<dbReference type="InterPro" id="IPR001245">
    <property type="entry name" value="Ser-Thr/Tyr_kinase_cat_dom"/>
</dbReference>
<keyword evidence="6" id="KW-0812">Transmembrane</keyword>
<dbReference type="Pfam" id="PF07714">
    <property type="entry name" value="PK_Tyr_Ser-Thr"/>
    <property type="match status" value="1"/>
</dbReference>
<evidence type="ECO:0000256" key="7">
    <source>
        <dbReference type="ARBA" id="ARBA00022729"/>
    </source>
</evidence>
<evidence type="ECO:0000256" key="14">
    <source>
        <dbReference type="ARBA" id="ARBA00023170"/>
    </source>
</evidence>
<evidence type="ECO:0000256" key="5">
    <source>
        <dbReference type="ARBA" id="ARBA00022679"/>
    </source>
</evidence>
<evidence type="ECO:0000256" key="16">
    <source>
        <dbReference type="SAM" id="SignalP"/>
    </source>
</evidence>
<name>A0AAV3Q607_LITER</name>
<feature type="chain" id="PRO_5043517356" description="Protein kinase domain-containing protein" evidence="16">
    <location>
        <begin position="24"/>
        <end position="693"/>
    </location>
</feature>
<dbReference type="PROSITE" id="PS00108">
    <property type="entry name" value="PROTEIN_KINASE_ST"/>
    <property type="match status" value="1"/>
</dbReference>
<evidence type="ECO:0000256" key="6">
    <source>
        <dbReference type="ARBA" id="ARBA00022692"/>
    </source>
</evidence>
<dbReference type="PANTHER" id="PTHR27007">
    <property type="match status" value="1"/>
</dbReference>
<organism evidence="18 19">
    <name type="scientific">Lithospermum erythrorhizon</name>
    <name type="common">Purple gromwell</name>
    <name type="synonym">Lithospermum officinale var. erythrorhizon</name>
    <dbReference type="NCBI Taxonomy" id="34254"/>
    <lineage>
        <taxon>Eukaryota</taxon>
        <taxon>Viridiplantae</taxon>
        <taxon>Streptophyta</taxon>
        <taxon>Embryophyta</taxon>
        <taxon>Tracheophyta</taxon>
        <taxon>Spermatophyta</taxon>
        <taxon>Magnoliopsida</taxon>
        <taxon>eudicotyledons</taxon>
        <taxon>Gunneridae</taxon>
        <taxon>Pentapetalae</taxon>
        <taxon>asterids</taxon>
        <taxon>lamiids</taxon>
        <taxon>Boraginales</taxon>
        <taxon>Boraginaceae</taxon>
        <taxon>Boraginoideae</taxon>
        <taxon>Lithospermeae</taxon>
        <taxon>Lithospermum</taxon>
    </lineage>
</organism>
<keyword evidence="7 16" id="KW-0732">Signal</keyword>
<evidence type="ECO:0000256" key="9">
    <source>
        <dbReference type="ARBA" id="ARBA00022741"/>
    </source>
</evidence>
<gene>
    <name evidence="18" type="ORF">LIER_15566</name>
</gene>
<dbReference type="Gene3D" id="3.30.200.20">
    <property type="entry name" value="Phosphorylase Kinase, domain 1"/>
    <property type="match status" value="1"/>
</dbReference>
<keyword evidence="9 15" id="KW-0547">Nucleotide-binding</keyword>
<dbReference type="PROSITE" id="PS00107">
    <property type="entry name" value="PROTEIN_KINASE_ATP"/>
    <property type="match status" value="1"/>
</dbReference>
<comment type="caution">
    <text evidence="18">The sequence shown here is derived from an EMBL/GenBank/DDBJ whole genome shotgun (WGS) entry which is preliminary data.</text>
</comment>
<evidence type="ECO:0000256" key="2">
    <source>
        <dbReference type="ARBA" id="ARBA00008536"/>
    </source>
</evidence>
<dbReference type="FunFam" id="1.10.510.10:FF:000444">
    <property type="entry name" value="probable L-type lectin-domain containing receptor kinase S.5"/>
    <property type="match status" value="1"/>
</dbReference>
<evidence type="ECO:0000256" key="4">
    <source>
        <dbReference type="ARBA" id="ARBA00022527"/>
    </source>
</evidence>
<sequence>MSFLLAKLKTTLLFLCFLQSLAAAKLETFPIKFNDDFNETSYEVLKNLGSATITLNALQVTPESTNNGFNMSHHSGRFLLKRKFRLYDSQDSSKNATIASFNTSFLINIYRPKNETPAEGLAFVIVPDLEIPLNSSGQYLGLTNSTTDGNSTNKIIAIEIDTFKQGFDPDANHIGLDINTIRSVKSEPLTSHGFEIAPMVPKFFNFWIDYDGGSKIIQVYIAEQGEKTGPTPTKPSSPILEYANLDLRNYTNEYSYFGFSASTGEYIQLNCVLRWNFTINYFPENKESWVHIALKAGIPTIVMLSFFAACLLCWCSRKRKTTRTSSDILGKLKSLPGTPREFSYKELDKATNNFDERNKLGEGGFGMVYRGKLSTENKEIAVKRFSRGNLKGQDDFFAELTIINRLRHKHLVPLLGWCHKNMKLLLVYEYMPMGSLDKHLFSAQANVQPLNWTLRQKIISGVASALHYIHHEYDQRVVHRDLKASNIMLDAHFNARLGDFGLARALENEKTSYAEVEGFPGTMGYIAPECFHTGKATQQSDVYAFGAIVLEVVCGQRPGTQIGNFQLVDWVWSLHRDGRLLEAVDERLEDDYDSEQAERILQLGLACMHPIATDRPRTHVIMQIIEGTVPPSDVPPSRPAFVWPSLSADIDSSGVNTPNTATSLASFITSHFSSGLSEQYLSSREVNTGHPMV</sequence>
<keyword evidence="13" id="KW-0472">Membrane</keyword>
<feature type="domain" description="Protein kinase" evidence="17">
    <location>
        <begin position="354"/>
        <end position="629"/>
    </location>
</feature>
<keyword evidence="10" id="KW-0418">Kinase</keyword>
<dbReference type="Pfam" id="PF00139">
    <property type="entry name" value="Lectin_legB"/>
    <property type="match status" value="1"/>
</dbReference>
<dbReference type="InterPro" id="IPR011009">
    <property type="entry name" value="Kinase-like_dom_sf"/>
</dbReference>
<dbReference type="InterPro" id="IPR050528">
    <property type="entry name" value="L-type_Lectin-RKs"/>
</dbReference>
<dbReference type="EMBL" id="BAABME010003383">
    <property type="protein sequence ID" value="GAA0158582.1"/>
    <property type="molecule type" value="Genomic_DNA"/>
</dbReference>
<keyword evidence="12" id="KW-1133">Transmembrane helix</keyword>
<dbReference type="SMART" id="SM00220">
    <property type="entry name" value="S_TKc"/>
    <property type="match status" value="1"/>
</dbReference>
<dbReference type="GO" id="GO:0016020">
    <property type="term" value="C:membrane"/>
    <property type="evidence" value="ECO:0007669"/>
    <property type="project" value="UniProtKB-SubCell"/>
</dbReference>
<evidence type="ECO:0000259" key="17">
    <source>
        <dbReference type="PROSITE" id="PS50011"/>
    </source>
</evidence>
<reference evidence="18 19" key="1">
    <citation type="submission" date="2024-01" db="EMBL/GenBank/DDBJ databases">
        <title>The complete chloroplast genome sequence of Lithospermum erythrorhizon: insights into the phylogenetic relationship among Boraginaceae species and the maternal lineages of purple gromwells.</title>
        <authorList>
            <person name="Okada T."/>
            <person name="Watanabe K."/>
        </authorList>
    </citation>
    <scope>NUCLEOTIDE SEQUENCE [LARGE SCALE GENOMIC DNA]</scope>
</reference>
<evidence type="ECO:0000313" key="18">
    <source>
        <dbReference type="EMBL" id="GAA0158582.1"/>
    </source>
</evidence>
<dbReference type="InterPro" id="IPR000719">
    <property type="entry name" value="Prot_kinase_dom"/>
</dbReference>
<comment type="subcellular location">
    <subcellularLocation>
        <location evidence="1">Membrane</location>
        <topology evidence="1">Single-pass type I membrane protein</topology>
    </subcellularLocation>
</comment>
<dbReference type="FunFam" id="3.30.200.20:FF:000320">
    <property type="entry name" value="probable L-type lectin-domain containing receptor kinase S.5"/>
    <property type="match status" value="1"/>
</dbReference>
<proteinExistence type="inferred from homology"/>
<dbReference type="Gene3D" id="2.60.120.200">
    <property type="match status" value="1"/>
</dbReference>
<evidence type="ECO:0000256" key="3">
    <source>
        <dbReference type="ARBA" id="ARBA00010217"/>
    </source>
</evidence>
<feature type="signal peptide" evidence="16">
    <location>
        <begin position="1"/>
        <end position="23"/>
    </location>
</feature>
<accession>A0AAV3Q607</accession>
<dbReference type="InterPro" id="IPR017441">
    <property type="entry name" value="Protein_kinase_ATP_BS"/>
</dbReference>
<keyword evidence="19" id="KW-1185">Reference proteome</keyword>
<keyword evidence="5" id="KW-0808">Transferase</keyword>
<dbReference type="Proteomes" id="UP001454036">
    <property type="component" value="Unassembled WGS sequence"/>
</dbReference>
<dbReference type="InterPro" id="IPR008271">
    <property type="entry name" value="Ser/Thr_kinase_AS"/>
</dbReference>
<keyword evidence="14" id="KW-0675">Receptor</keyword>
<dbReference type="Gene3D" id="1.10.510.10">
    <property type="entry name" value="Transferase(Phosphotransferase) domain 1"/>
    <property type="match status" value="1"/>
</dbReference>
<keyword evidence="8" id="KW-0430">Lectin</keyword>
<dbReference type="PROSITE" id="PS50011">
    <property type="entry name" value="PROTEIN_KINASE_DOM"/>
    <property type="match status" value="1"/>
</dbReference>
<protein>
    <recommendedName>
        <fullName evidence="17">Protein kinase domain-containing protein</fullName>
    </recommendedName>
</protein>